<comment type="caution">
    <text evidence="2">The sequence shown here is derived from an EMBL/GenBank/DDBJ whole genome shotgun (WGS) entry which is preliminary data.</text>
</comment>
<name>A0AAW0CB38_9AGAR</name>
<evidence type="ECO:0000313" key="3">
    <source>
        <dbReference type="Proteomes" id="UP001383192"/>
    </source>
</evidence>
<accession>A0AAW0CB38</accession>
<keyword evidence="3" id="KW-1185">Reference proteome</keyword>
<gene>
    <name evidence="2" type="ORF">VNI00_011533</name>
</gene>
<reference evidence="2 3" key="1">
    <citation type="submission" date="2024-01" db="EMBL/GenBank/DDBJ databases">
        <title>A draft genome for a cacao thread blight-causing isolate of Paramarasmius palmivorus.</title>
        <authorList>
            <person name="Baruah I.K."/>
            <person name="Bukari Y."/>
            <person name="Amoako-Attah I."/>
            <person name="Meinhardt L.W."/>
            <person name="Bailey B.A."/>
            <person name="Cohen S.P."/>
        </authorList>
    </citation>
    <scope>NUCLEOTIDE SEQUENCE [LARGE SCALE GENOMIC DNA]</scope>
    <source>
        <strain evidence="2 3">GH-12</strain>
    </source>
</reference>
<proteinExistence type="predicted"/>
<dbReference type="EMBL" id="JAYKXP010000050">
    <property type="protein sequence ID" value="KAK7036600.1"/>
    <property type="molecule type" value="Genomic_DNA"/>
</dbReference>
<organism evidence="2 3">
    <name type="scientific">Paramarasmius palmivorus</name>
    <dbReference type="NCBI Taxonomy" id="297713"/>
    <lineage>
        <taxon>Eukaryota</taxon>
        <taxon>Fungi</taxon>
        <taxon>Dikarya</taxon>
        <taxon>Basidiomycota</taxon>
        <taxon>Agaricomycotina</taxon>
        <taxon>Agaricomycetes</taxon>
        <taxon>Agaricomycetidae</taxon>
        <taxon>Agaricales</taxon>
        <taxon>Marasmiineae</taxon>
        <taxon>Marasmiaceae</taxon>
        <taxon>Paramarasmius</taxon>
    </lineage>
</organism>
<dbReference type="AlphaFoldDB" id="A0AAW0CB38"/>
<evidence type="ECO:0000313" key="2">
    <source>
        <dbReference type="EMBL" id="KAK7036600.1"/>
    </source>
</evidence>
<evidence type="ECO:0000256" key="1">
    <source>
        <dbReference type="SAM" id="MobiDB-lite"/>
    </source>
</evidence>
<dbReference type="Proteomes" id="UP001383192">
    <property type="component" value="Unassembled WGS sequence"/>
</dbReference>
<feature type="region of interest" description="Disordered" evidence="1">
    <location>
        <begin position="93"/>
        <end position="124"/>
    </location>
</feature>
<sequence>MPNFIQEDRAFTVFQVLIPCHQEFFCRLVERFPRTENGLLGGIDMGNGDMREMDLMLLRNIADFPIHIQRKEPEEKLLTARFKASVNLLARSIDETTPDMDSEDRSTIDCPPGEDAEEQDFSGVSDSSLWAGEVLRIRSDMTAKNIPTDLMAYLVFTQNWMHTSVVSLLGIQPMTGPSVQFAANARKIPFNHESQTSVN</sequence>
<protein>
    <submittedName>
        <fullName evidence="2">Uncharacterized protein</fullName>
    </submittedName>
</protein>